<keyword evidence="7 12" id="KW-0808">Transferase</keyword>
<comment type="function">
    <text evidence="12">Catalyzes the condensation of para-aminobenzoate (pABA) with 6-hydroxymethyl-7,8-dihydropterin diphosphate (DHPt-PP) to form 7,8-dihydropteroate (H2Pte), the immediate precursor of folate derivatives.</text>
</comment>
<name>A0A6M5Z3H4_9BACT</name>
<evidence type="ECO:0000256" key="10">
    <source>
        <dbReference type="ARBA" id="ARBA00022909"/>
    </source>
</evidence>
<dbReference type="GO" id="GO:0046654">
    <property type="term" value="P:tetrahydrofolate biosynthetic process"/>
    <property type="evidence" value="ECO:0007669"/>
    <property type="project" value="UniProtKB-UniPathway"/>
</dbReference>
<dbReference type="AlphaFoldDB" id="A0A6M5Z3H4"/>
<dbReference type="PANTHER" id="PTHR20941">
    <property type="entry name" value="FOLATE SYNTHESIS PROTEINS"/>
    <property type="match status" value="1"/>
</dbReference>
<keyword evidence="10 12" id="KW-0289">Folate biosynthesis</keyword>
<feature type="domain" description="Pterin-binding" evidence="13">
    <location>
        <begin position="19"/>
        <end position="272"/>
    </location>
</feature>
<gene>
    <name evidence="14" type="ORF">FTUN_7890</name>
</gene>
<dbReference type="Proteomes" id="UP000503447">
    <property type="component" value="Chromosome"/>
</dbReference>
<dbReference type="GO" id="GO:0046872">
    <property type="term" value="F:metal ion binding"/>
    <property type="evidence" value="ECO:0007669"/>
    <property type="project" value="UniProtKB-KW"/>
</dbReference>
<dbReference type="InterPro" id="IPR006390">
    <property type="entry name" value="DHP_synth_dom"/>
</dbReference>
<dbReference type="GO" id="GO:0046656">
    <property type="term" value="P:folic acid biosynthetic process"/>
    <property type="evidence" value="ECO:0007669"/>
    <property type="project" value="UniProtKB-KW"/>
</dbReference>
<keyword evidence="9 12" id="KW-0460">Magnesium</keyword>
<evidence type="ECO:0000256" key="4">
    <source>
        <dbReference type="ARBA" id="ARBA00009503"/>
    </source>
</evidence>
<accession>A0A6M5Z3H4</accession>
<dbReference type="GO" id="GO:0005829">
    <property type="term" value="C:cytosol"/>
    <property type="evidence" value="ECO:0007669"/>
    <property type="project" value="TreeGrafter"/>
</dbReference>
<dbReference type="SUPFAM" id="SSF51717">
    <property type="entry name" value="Dihydropteroate synthetase-like"/>
    <property type="match status" value="1"/>
</dbReference>
<evidence type="ECO:0000259" key="13">
    <source>
        <dbReference type="PROSITE" id="PS50972"/>
    </source>
</evidence>
<dbReference type="PROSITE" id="PS50972">
    <property type="entry name" value="PTERIN_BINDING"/>
    <property type="match status" value="1"/>
</dbReference>
<dbReference type="PANTHER" id="PTHR20941:SF1">
    <property type="entry name" value="FOLIC ACID SYNTHESIS PROTEIN FOL1"/>
    <property type="match status" value="1"/>
</dbReference>
<dbReference type="KEGG" id="ftj:FTUN_7890"/>
<evidence type="ECO:0000313" key="14">
    <source>
        <dbReference type="EMBL" id="QJX00265.1"/>
    </source>
</evidence>
<dbReference type="Pfam" id="PF00809">
    <property type="entry name" value="Pterin_bind"/>
    <property type="match status" value="1"/>
</dbReference>
<evidence type="ECO:0000256" key="5">
    <source>
        <dbReference type="ARBA" id="ARBA00012458"/>
    </source>
</evidence>
<dbReference type="UniPathway" id="UPA00077">
    <property type="reaction ID" value="UER00156"/>
</dbReference>
<organism evidence="14 15">
    <name type="scientific">Frigoriglobus tundricola</name>
    <dbReference type="NCBI Taxonomy" id="2774151"/>
    <lineage>
        <taxon>Bacteria</taxon>
        <taxon>Pseudomonadati</taxon>
        <taxon>Planctomycetota</taxon>
        <taxon>Planctomycetia</taxon>
        <taxon>Gemmatales</taxon>
        <taxon>Gemmataceae</taxon>
        <taxon>Frigoriglobus</taxon>
    </lineage>
</organism>
<keyword evidence="15" id="KW-1185">Reference proteome</keyword>
<proteinExistence type="inferred from homology"/>
<dbReference type="InterPro" id="IPR000489">
    <property type="entry name" value="Pterin-binding_dom"/>
</dbReference>
<dbReference type="GO" id="GO:0004156">
    <property type="term" value="F:dihydropteroate synthase activity"/>
    <property type="evidence" value="ECO:0007669"/>
    <property type="project" value="UniProtKB-EC"/>
</dbReference>
<sequence length="282" mass="30307">MNPLVWHLRDRTLTIGPRPLVMGIVNVTPDSFSDGGKWFDHSTAVAHALALVEQGADVLDIGGESTRPNAEPVPLEEELRRVVPVVAEVARRTTVPISVDTMKAGVARACLEMGAAIINDVSGLRDPDMISVAQKLRAGVVVMHMRGDPQTMQQNPRYADVVTEVTNYLQERLRALGECGIPAEAACLDPGIGFGKTLAHNLELLANLDAIARLNRPVCLGVSRKGFIGKVCGRQEFDRDTGSLVVGCIAAARGTAHVLRVHAVPGTRDATALLEAIDQHRR</sequence>
<comment type="similarity">
    <text evidence="4 12">Belongs to the DHPS family.</text>
</comment>
<evidence type="ECO:0000256" key="1">
    <source>
        <dbReference type="ARBA" id="ARBA00000012"/>
    </source>
</evidence>
<evidence type="ECO:0000256" key="6">
    <source>
        <dbReference type="ARBA" id="ARBA00016919"/>
    </source>
</evidence>
<dbReference type="EMBL" id="CP053452">
    <property type="protein sequence ID" value="QJX00265.1"/>
    <property type="molecule type" value="Genomic_DNA"/>
</dbReference>
<comment type="cofactor">
    <cofactor evidence="2 12">
        <name>Mg(2+)</name>
        <dbReference type="ChEBI" id="CHEBI:18420"/>
    </cofactor>
</comment>
<keyword evidence="8 12" id="KW-0479">Metal-binding</keyword>
<evidence type="ECO:0000256" key="7">
    <source>
        <dbReference type="ARBA" id="ARBA00022679"/>
    </source>
</evidence>
<comment type="catalytic activity">
    <reaction evidence="1">
        <text>(7,8-dihydropterin-6-yl)methyl diphosphate + 4-aminobenzoate = 7,8-dihydropteroate + diphosphate</text>
        <dbReference type="Rhea" id="RHEA:19949"/>
        <dbReference type="ChEBI" id="CHEBI:17836"/>
        <dbReference type="ChEBI" id="CHEBI:17839"/>
        <dbReference type="ChEBI" id="CHEBI:33019"/>
        <dbReference type="ChEBI" id="CHEBI:72950"/>
        <dbReference type="EC" id="2.5.1.15"/>
    </reaction>
</comment>
<evidence type="ECO:0000256" key="8">
    <source>
        <dbReference type="ARBA" id="ARBA00022723"/>
    </source>
</evidence>
<dbReference type="EC" id="2.5.1.15" evidence="5 12"/>
<dbReference type="PROSITE" id="PS00793">
    <property type="entry name" value="DHPS_2"/>
    <property type="match status" value="1"/>
</dbReference>
<dbReference type="Gene3D" id="3.20.20.20">
    <property type="entry name" value="Dihydropteroate synthase-like"/>
    <property type="match status" value="1"/>
</dbReference>
<dbReference type="InterPro" id="IPR011005">
    <property type="entry name" value="Dihydropteroate_synth-like_sf"/>
</dbReference>
<dbReference type="PROSITE" id="PS00792">
    <property type="entry name" value="DHPS_1"/>
    <property type="match status" value="1"/>
</dbReference>
<protein>
    <recommendedName>
        <fullName evidence="6 12">Dihydropteroate synthase</fullName>
        <shortName evidence="12">DHPS</shortName>
        <ecNumber evidence="5 12">2.5.1.15</ecNumber>
    </recommendedName>
    <alternativeName>
        <fullName evidence="11 12">Dihydropteroate pyrophosphorylase</fullName>
    </alternativeName>
</protein>
<evidence type="ECO:0000256" key="11">
    <source>
        <dbReference type="ARBA" id="ARBA00030193"/>
    </source>
</evidence>
<evidence type="ECO:0000256" key="3">
    <source>
        <dbReference type="ARBA" id="ARBA00004763"/>
    </source>
</evidence>
<reference evidence="15" key="1">
    <citation type="submission" date="2020-05" db="EMBL/GenBank/DDBJ databases">
        <title>Frigoriglobus tundricola gen. nov., sp. nov., a psychrotolerant cellulolytic planctomycete of the family Gemmataceae with two divergent copies of 16S rRNA gene.</title>
        <authorList>
            <person name="Kulichevskaya I.S."/>
            <person name="Ivanova A.A."/>
            <person name="Naumoff D.G."/>
            <person name="Beletsky A.V."/>
            <person name="Rijpstra W.I.C."/>
            <person name="Sinninghe Damste J.S."/>
            <person name="Mardanov A.V."/>
            <person name="Ravin N.V."/>
            <person name="Dedysh S.N."/>
        </authorList>
    </citation>
    <scope>NUCLEOTIDE SEQUENCE [LARGE SCALE GENOMIC DNA]</scope>
    <source>
        <strain evidence="15">PL17</strain>
    </source>
</reference>
<dbReference type="NCBIfam" id="TIGR01496">
    <property type="entry name" value="DHPS"/>
    <property type="match status" value="1"/>
</dbReference>
<dbReference type="CDD" id="cd00739">
    <property type="entry name" value="DHPS"/>
    <property type="match status" value="1"/>
</dbReference>
<evidence type="ECO:0000256" key="12">
    <source>
        <dbReference type="RuleBase" id="RU361205"/>
    </source>
</evidence>
<dbReference type="RefSeq" id="WP_171475053.1">
    <property type="nucleotide sequence ID" value="NZ_CP053452.2"/>
</dbReference>
<evidence type="ECO:0000313" key="15">
    <source>
        <dbReference type="Proteomes" id="UP000503447"/>
    </source>
</evidence>
<dbReference type="InterPro" id="IPR045031">
    <property type="entry name" value="DHP_synth-like"/>
</dbReference>
<dbReference type="FunFam" id="3.20.20.20:FF:000006">
    <property type="entry name" value="Dihydropteroate synthase"/>
    <property type="match status" value="1"/>
</dbReference>
<evidence type="ECO:0000256" key="9">
    <source>
        <dbReference type="ARBA" id="ARBA00022842"/>
    </source>
</evidence>
<evidence type="ECO:0000256" key="2">
    <source>
        <dbReference type="ARBA" id="ARBA00001946"/>
    </source>
</evidence>
<comment type="pathway">
    <text evidence="3 12">Cofactor biosynthesis; tetrahydrofolate biosynthesis; 7,8-dihydrofolate from 2-amino-4-hydroxy-6-hydroxymethyl-7,8-dihydropteridine diphosphate and 4-aminobenzoate: step 1/2.</text>
</comment>